<feature type="region of interest" description="Disordered" evidence="1">
    <location>
        <begin position="512"/>
        <end position="539"/>
    </location>
</feature>
<evidence type="ECO:0000313" key="2">
    <source>
        <dbReference type="EMBL" id="KAG5459367.1"/>
    </source>
</evidence>
<keyword evidence="3" id="KW-1185">Reference proteome</keyword>
<evidence type="ECO:0000256" key="1">
    <source>
        <dbReference type="SAM" id="MobiDB-lite"/>
    </source>
</evidence>
<comment type="caution">
    <text evidence="2">The sequence shown here is derived from an EMBL/GenBank/DDBJ whole genome shotgun (WGS) entry which is preliminary data.</text>
</comment>
<proteinExistence type="predicted"/>
<accession>A0A8H8DIS0</accession>
<name>A0A8H8DIS0_9FUNG</name>
<protein>
    <submittedName>
        <fullName evidence="2">Uncharacterized protein</fullName>
    </submittedName>
</protein>
<organism evidence="2 3">
    <name type="scientific">Olpidium bornovanus</name>
    <dbReference type="NCBI Taxonomy" id="278681"/>
    <lineage>
        <taxon>Eukaryota</taxon>
        <taxon>Fungi</taxon>
        <taxon>Fungi incertae sedis</taxon>
        <taxon>Olpidiomycota</taxon>
        <taxon>Olpidiomycotina</taxon>
        <taxon>Olpidiomycetes</taxon>
        <taxon>Olpidiales</taxon>
        <taxon>Olpidiaceae</taxon>
        <taxon>Olpidium</taxon>
    </lineage>
</organism>
<dbReference type="OrthoDB" id="73919at2759"/>
<gene>
    <name evidence="2" type="ORF">BJ554DRAFT_233</name>
</gene>
<feature type="region of interest" description="Disordered" evidence="1">
    <location>
        <begin position="86"/>
        <end position="146"/>
    </location>
</feature>
<reference evidence="2 3" key="1">
    <citation type="journal article" name="Sci. Rep.">
        <title>Genome-scale phylogenetic analyses confirm Olpidium as the closest living zoosporic fungus to the non-flagellated, terrestrial fungi.</title>
        <authorList>
            <person name="Chang Y."/>
            <person name="Rochon D."/>
            <person name="Sekimoto S."/>
            <person name="Wang Y."/>
            <person name="Chovatia M."/>
            <person name="Sandor L."/>
            <person name="Salamov A."/>
            <person name="Grigoriev I.V."/>
            <person name="Stajich J.E."/>
            <person name="Spatafora J.W."/>
        </authorList>
    </citation>
    <scope>NUCLEOTIDE SEQUENCE [LARGE SCALE GENOMIC DNA]</scope>
    <source>
        <strain evidence="2">S191</strain>
    </source>
</reference>
<sequence length="539" mass="58913">MLFRRNIVCVAAAVAGFGAAAALAAAGVDIRLTLDSVATSDDDLKNPYFDVVLSYVFRGAGATGQRSRYLGPITDQEKVLLPESKAGGYKVYTSPPGDVYDDDDDDDDDDHDDDDHDDDDHDHDDDDDDDDDDEEEEGSGARWNDTIVLRNVPDDATLTLRLWERRKIRANKWLGDADVNLGPLVSGGMQPSDGEQTVVAPVSGGVGDVKLRVALLGPTSWSDAALVTRREGPIKWRRYHNKFVEPFVEGVSEALFGGDKGYYVYSVDLHNSEKIFGSIRKVGKPDHPTIIKNSKPYTGPLRKLYHRFRHSILNGAGEFGELKDARGFFDVFDWGRGGKRFTFVVRDGFIRFSETGFDKRLDDISKHIVLADGNHDVMFAGEMFVVPADRLPASAKADAEAGRVRGASGDHRLQHAPFVPLADDPRADHMTTPPSLAPGQLPVPEGTELPVLVIDNGSGTFGPSKDFLPQLKQLLLANFPDMKVLAIDQNDPRMHELKIAAEVPLYDPKAKSGKIPVSPPGPPPVHVVLPEGRPVNGPL</sequence>
<dbReference type="EMBL" id="JAEFCI010006953">
    <property type="protein sequence ID" value="KAG5459367.1"/>
    <property type="molecule type" value="Genomic_DNA"/>
</dbReference>
<evidence type="ECO:0000313" key="3">
    <source>
        <dbReference type="Proteomes" id="UP000673691"/>
    </source>
</evidence>
<feature type="compositionally biased region" description="Acidic residues" evidence="1">
    <location>
        <begin position="99"/>
        <end position="138"/>
    </location>
</feature>
<dbReference type="Proteomes" id="UP000673691">
    <property type="component" value="Unassembled WGS sequence"/>
</dbReference>
<dbReference type="AlphaFoldDB" id="A0A8H8DIS0"/>